<protein>
    <recommendedName>
        <fullName evidence="4">LamG-like jellyroll fold domain-containing protein</fullName>
    </recommendedName>
</protein>
<reference evidence="5" key="1">
    <citation type="submission" date="2021-05" db="EMBL/GenBank/DDBJ databases">
        <title>Whole genome sequence of Curtobacterium flaccumfaciens pv. flaccumfaciens strain CFBP 3417.</title>
        <authorList>
            <person name="Osdaghi E."/>
            <person name="Taghouti G."/>
            <person name="Portier P."/>
            <person name="Fazliarab A."/>
            <person name="Taghavi S.M."/>
            <person name="Briand M."/>
            <person name="Le-Saux M."/>
            <person name="Jacques M.-A."/>
        </authorList>
    </citation>
    <scope>NUCLEOTIDE SEQUENCE</scope>
    <source>
        <strain evidence="5">CFBP 3417</strain>
    </source>
</reference>
<comment type="caution">
    <text evidence="5">The sequence shown here is derived from an EMBL/GenBank/DDBJ whole genome shotgun (WGS) entry which is preliminary data.</text>
</comment>
<dbReference type="Pfam" id="PF13385">
    <property type="entry name" value="Laminin_G_3"/>
    <property type="match status" value="1"/>
</dbReference>
<dbReference type="AlphaFoldDB" id="A0A9Q2W8Z4"/>
<dbReference type="InterPro" id="IPR006558">
    <property type="entry name" value="LamG-like"/>
</dbReference>
<dbReference type="EMBL" id="JAHEWX010000033">
    <property type="protein sequence ID" value="MBT1543494.1"/>
    <property type="molecule type" value="Genomic_DNA"/>
</dbReference>
<organism evidence="5 6">
    <name type="scientific">Curtobacterium flaccumfaciens pv. flaccumfaciens</name>
    <dbReference type="NCBI Taxonomy" id="138532"/>
    <lineage>
        <taxon>Bacteria</taxon>
        <taxon>Bacillati</taxon>
        <taxon>Actinomycetota</taxon>
        <taxon>Actinomycetes</taxon>
        <taxon>Micrococcales</taxon>
        <taxon>Microbacteriaceae</taxon>
        <taxon>Curtobacterium</taxon>
    </lineage>
</organism>
<feature type="transmembrane region" description="Helical" evidence="3">
    <location>
        <begin position="167"/>
        <end position="184"/>
    </location>
</feature>
<evidence type="ECO:0000259" key="4">
    <source>
        <dbReference type="SMART" id="SM00560"/>
    </source>
</evidence>
<feature type="transmembrane region" description="Helical" evidence="3">
    <location>
        <begin position="44"/>
        <end position="65"/>
    </location>
</feature>
<feature type="domain" description="LamG-like jellyroll fold" evidence="4">
    <location>
        <begin position="341"/>
        <end position="481"/>
    </location>
</feature>
<proteinExistence type="predicted"/>
<dbReference type="CDD" id="cd06462">
    <property type="entry name" value="Peptidase_S24_S26"/>
    <property type="match status" value="1"/>
</dbReference>
<dbReference type="InterPro" id="IPR013320">
    <property type="entry name" value="ConA-like_dom_sf"/>
</dbReference>
<accession>A0A9Q2W8Z4</accession>
<evidence type="ECO:0000313" key="5">
    <source>
        <dbReference type="EMBL" id="MBT1543494.1"/>
    </source>
</evidence>
<evidence type="ECO:0000256" key="2">
    <source>
        <dbReference type="ARBA" id="ARBA00023157"/>
    </source>
</evidence>
<dbReference type="Proteomes" id="UP000709437">
    <property type="component" value="Unassembled WGS sequence"/>
</dbReference>
<keyword evidence="3" id="KW-0472">Membrane</keyword>
<keyword evidence="2" id="KW-1015">Disulfide bond</keyword>
<dbReference type="SUPFAM" id="SSF49899">
    <property type="entry name" value="Concanavalin A-like lectins/glucanases"/>
    <property type="match status" value="1"/>
</dbReference>
<evidence type="ECO:0000313" key="6">
    <source>
        <dbReference type="Proteomes" id="UP000709437"/>
    </source>
</evidence>
<dbReference type="RefSeq" id="WP_308162828.1">
    <property type="nucleotide sequence ID" value="NZ_JAHEWX010000033.1"/>
</dbReference>
<dbReference type="Gene3D" id="2.60.120.200">
    <property type="match status" value="1"/>
</dbReference>
<keyword evidence="1" id="KW-0732">Signal</keyword>
<dbReference type="SMART" id="SM00560">
    <property type="entry name" value="LamGL"/>
    <property type="match status" value="1"/>
</dbReference>
<sequence length="491" mass="51574">ARPVRPARPARPEEQPMPNVATRRHVRCVGDLPRLLLAVSARTVLWSVLLLALWASLPAAFGWHVTTVVSDSMAPGIRTGDVVAAMPVDPDDLEAGRVLLVEDPDHRDRLRLHRLERIEQDGGLRLRGDANPTADRTAVEPAAVLGVGVLRFPWIGLPGVWIRGGDWTSLLLAGVVTAVLVVAGRADRDIVAGRPCHTCGTPRRDLHSPVVAEPRTATVAAPTATTAPVAVFTAAAITLTLLAGAGAGAGFSGSTGTASALGTGGFGCFHQPAPGTSLAWDFAEKNGPTVLDTSGLGRDGTLGAGVTRVDGSCDQNPFISFGSGSGADGVVHTKAAGAAPQVFALELWFRTDRQGRIIGFAQRATGATSAYDRNFYTGPDGHLVFGVWDGTVAKVVQSTVRVDDSSWHHAVGQFRTGQLELWLDGALVAARTDVASAASYNGFWRAGHGLIDPTWPNTPTVDTFVGSIDTVRVHPTVLTPAAVREHHARGR</sequence>
<name>A0A9Q2W8Z4_9MICO</name>
<keyword evidence="3" id="KW-0812">Transmembrane</keyword>
<evidence type="ECO:0000256" key="3">
    <source>
        <dbReference type="SAM" id="Phobius"/>
    </source>
</evidence>
<gene>
    <name evidence="5" type="ORF">KK103_17155</name>
</gene>
<keyword evidence="3" id="KW-1133">Transmembrane helix</keyword>
<evidence type="ECO:0000256" key="1">
    <source>
        <dbReference type="ARBA" id="ARBA00022729"/>
    </source>
</evidence>
<feature type="non-terminal residue" evidence="5">
    <location>
        <position position="1"/>
    </location>
</feature>